<name>A0ABW7L9N9_9BURK</name>
<organism evidence="1 2">
    <name type="scientific">Burkholderia semiarida</name>
    <dbReference type="NCBI Taxonomy" id="2843303"/>
    <lineage>
        <taxon>Bacteria</taxon>
        <taxon>Pseudomonadati</taxon>
        <taxon>Pseudomonadota</taxon>
        <taxon>Betaproteobacteria</taxon>
        <taxon>Burkholderiales</taxon>
        <taxon>Burkholderiaceae</taxon>
        <taxon>Burkholderia</taxon>
        <taxon>Burkholderia cepacia complex</taxon>
    </lineage>
</organism>
<proteinExistence type="predicted"/>
<dbReference type="EMBL" id="JBIMPM010000039">
    <property type="protein sequence ID" value="MFH5254631.1"/>
    <property type="molecule type" value="Genomic_DNA"/>
</dbReference>
<dbReference type="RefSeq" id="WP_395130588.1">
    <property type="nucleotide sequence ID" value="NZ_JBIMPM010000039.1"/>
</dbReference>
<sequence>MEKEFFEGDYTVTVTASPDNSQDEGKRFRADVVIRRTGTDDVLNSFFRYVAAAQGTLRLDDAIYHGLRAARENIEAGFPRD</sequence>
<accession>A0ABW7L9N9</accession>
<evidence type="ECO:0000313" key="2">
    <source>
        <dbReference type="Proteomes" id="UP001609186"/>
    </source>
</evidence>
<protein>
    <submittedName>
        <fullName evidence="1">Uncharacterized protein</fullName>
    </submittedName>
</protein>
<keyword evidence="2" id="KW-1185">Reference proteome</keyword>
<gene>
    <name evidence="1" type="ORF">ACGTRS_25690</name>
</gene>
<dbReference type="Proteomes" id="UP001609186">
    <property type="component" value="Unassembled WGS sequence"/>
</dbReference>
<evidence type="ECO:0000313" key="1">
    <source>
        <dbReference type="EMBL" id="MFH5254631.1"/>
    </source>
</evidence>
<comment type="caution">
    <text evidence="1">The sequence shown here is derived from an EMBL/GenBank/DDBJ whole genome shotgun (WGS) entry which is preliminary data.</text>
</comment>
<reference evidence="1 2" key="1">
    <citation type="submission" date="2024-10" db="EMBL/GenBank/DDBJ databases">
        <title>Burkholderia semiarida in Mexico.</title>
        <authorList>
            <person name="Estrada P."/>
        </authorList>
    </citation>
    <scope>NUCLEOTIDE SEQUENCE [LARGE SCALE GENOMIC DNA]</scope>
    <source>
        <strain evidence="1 2">CLM7-1</strain>
    </source>
</reference>